<dbReference type="GO" id="GO:0005763">
    <property type="term" value="C:mitochondrial small ribosomal subunit"/>
    <property type="evidence" value="ECO:0007669"/>
    <property type="project" value="TreeGrafter"/>
</dbReference>
<evidence type="ECO:0000256" key="2">
    <source>
        <dbReference type="ARBA" id="ARBA00022980"/>
    </source>
</evidence>
<dbReference type="InParanoid" id="A0A401G6N2"/>
<feature type="region of interest" description="Disordered" evidence="4">
    <location>
        <begin position="119"/>
        <end position="160"/>
    </location>
</feature>
<dbReference type="OrthoDB" id="407221at2759"/>
<dbReference type="AlphaFoldDB" id="A0A401G6N2"/>
<accession>A0A401G6N2</accession>
<dbReference type="InterPro" id="IPR023803">
    <property type="entry name" value="Ribosomal_bS16_dom_sf"/>
</dbReference>
<dbReference type="GO" id="GO:0032543">
    <property type="term" value="P:mitochondrial translation"/>
    <property type="evidence" value="ECO:0007669"/>
    <property type="project" value="TreeGrafter"/>
</dbReference>
<proteinExistence type="inferred from homology"/>
<dbReference type="EMBL" id="BFAD01000001">
    <property type="protein sequence ID" value="GBE77832.1"/>
    <property type="molecule type" value="Genomic_DNA"/>
</dbReference>
<dbReference type="HAMAP" id="MF_00385">
    <property type="entry name" value="Ribosomal_bS16"/>
    <property type="match status" value="1"/>
</dbReference>
<evidence type="ECO:0000256" key="1">
    <source>
        <dbReference type="ARBA" id="ARBA00006668"/>
    </source>
</evidence>
<dbReference type="Proteomes" id="UP000287166">
    <property type="component" value="Unassembled WGS sequence"/>
</dbReference>
<reference evidence="5 6" key="1">
    <citation type="journal article" date="2018" name="Sci. Rep.">
        <title>Genome sequence of the cauliflower mushroom Sparassis crispa (Hanabiratake) and its association with beneficial usage.</title>
        <authorList>
            <person name="Kiyama R."/>
            <person name="Furutani Y."/>
            <person name="Kawaguchi K."/>
            <person name="Nakanishi T."/>
        </authorList>
    </citation>
    <scope>NUCLEOTIDE SEQUENCE [LARGE SCALE GENOMIC DNA]</scope>
</reference>
<dbReference type="InterPro" id="IPR000307">
    <property type="entry name" value="Ribosomal_bS16"/>
</dbReference>
<dbReference type="PANTHER" id="PTHR12919:SF20">
    <property type="entry name" value="SMALL RIBOSOMAL SUBUNIT PROTEIN BS16M"/>
    <property type="match status" value="1"/>
</dbReference>
<evidence type="ECO:0000256" key="4">
    <source>
        <dbReference type="SAM" id="MobiDB-lite"/>
    </source>
</evidence>
<evidence type="ECO:0000313" key="6">
    <source>
        <dbReference type="Proteomes" id="UP000287166"/>
    </source>
</evidence>
<evidence type="ECO:0000256" key="3">
    <source>
        <dbReference type="ARBA" id="ARBA00023274"/>
    </source>
</evidence>
<keyword evidence="2 5" id="KW-0689">Ribosomal protein</keyword>
<dbReference type="STRING" id="139825.A0A401G6N2"/>
<comment type="caution">
    <text evidence="5">The sequence shown here is derived from an EMBL/GenBank/DDBJ whole genome shotgun (WGS) entry which is preliminary data.</text>
</comment>
<organism evidence="5 6">
    <name type="scientific">Sparassis crispa</name>
    <dbReference type="NCBI Taxonomy" id="139825"/>
    <lineage>
        <taxon>Eukaryota</taxon>
        <taxon>Fungi</taxon>
        <taxon>Dikarya</taxon>
        <taxon>Basidiomycota</taxon>
        <taxon>Agaricomycotina</taxon>
        <taxon>Agaricomycetes</taxon>
        <taxon>Polyporales</taxon>
        <taxon>Sparassidaceae</taxon>
        <taxon>Sparassis</taxon>
    </lineage>
</organism>
<dbReference type="GeneID" id="38774749"/>
<dbReference type="GO" id="GO:0003735">
    <property type="term" value="F:structural constituent of ribosome"/>
    <property type="evidence" value="ECO:0007669"/>
    <property type="project" value="InterPro"/>
</dbReference>
<sequence length="160" mass="17631">MTVRLRLAVHGARHNRIFHIVAIDMRHRRNAKPIETLGVFDPRLKPGETTKTIEWSASRIKYWLGVGALPSKTVTKLLTLVCAQARISWGTGDLTVEQGGVIPPHSQYHVNETYSLPEGVSTSAVTSEIKARLPKNTPASHEDTQAPSLSTRSSGDEQRS</sequence>
<keyword evidence="6" id="KW-1185">Reference proteome</keyword>
<dbReference type="SUPFAM" id="SSF54565">
    <property type="entry name" value="Ribosomal protein S16"/>
    <property type="match status" value="1"/>
</dbReference>
<evidence type="ECO:0000313" key="5">
    <source>
        <dbReference type="EMBL" id="GBE77832.1"/>
    </source>
</evidence>
<dbReference type="PANTHER" id="PTHR12919">
    <property type="entry name" value="30S RIBOSOMAL PROTEIN S16"/>
    <property type="match status" value="1"/>
</dbReference>
<comment type="similarity">
    <text evidence="1">Belongs to the bacterial ribosomal protein bS16 family.</text>
</comment>
<protein>
    <submittedName>
        <fullName evidence="5">Ribosomal protein</fullName>
    </submittedName>
</protein>
<dbReference type="Pfam" id="PF00886">
    <property type="entry name" value="Ribosomal_S16"/>
    <property type="match status" value="1"/>
</dbReference>
<name>A0A401G6N2_9APHY</name>
<dbReference type="NCBIfam" id="TIGR00002">
    <property type="entry name" value="S16"/>
    <property type="match status" value="1"/>
</dbReference>
<gene>
    <name evidence="5" type="ORF">SCP_0107140</name>
</gene>
<dbReference type="RefSeq" id="XP_027608745.1">
    <property type="nucleotide sequence ID" value="XM_027752944.1"/>
</dbReference>
<dbReference type="Gene3D" id="3.30.1320.10">
    <property type="match status" value="1"/>
</dbReference>
<keyword evidence="3" id="KW-0687">Ribonucleoprotein</keyword>